<evidence type="ECO:0000313" key="2">
    <source>
        <dbReference type="EMBL" id="QLG73365.1"/>
    </source>
</evidence>
<dbReference type="RefSeq" id="XP_037145092.1">
    <property type="nucleotide sequence ID" value="XM_037289197.1"/>
</dbReference>
<reference evidence="2 3" key="1">
    <citation type="submission" date="2020-07" db="EMBL/GenBank/DDBJ databases">
        <title>The yeast mating-type switching endonuclease HO is a domesticated member of an unorthodox homing genetic element family.</title>
        <authorList>
            <person name="Coughlan A.Y."/>
            <person name="Lombardi L."/>
            <person name="Braun-Galleani S."/>
            <person name="Martos A.R."/>
            <person name="Galeote V."/>
            <person name="Bigey F."/>
            <person name="Dequin S."/>
            <person name="Byrne K.P."/>
            <person name="Wolfe K.H."/>
        </authorList>
    </citation>
    <scope>NUCLEOTIDE SEQUENCE [LARGE SCALE GENOMIC DNA]</scope>
    <source>
        <strain evidence="2 3">NRRL Y-6702</strain>
    </source>
</reference>
<feature type="compositionally biased region" description="Low complexity" evidence="1">
    <location>
        <begin position="156"/>
        <end position="169"/>
    </location>
</feature>
<feature type="region of interest" description="Disordered" evidence="1">
    <location>
        <begin position="77"/>
        <end position="173"/>
    </location>
</feature>
<organism evidence="2 3">
    <name type="scientific">Zygotorulaspora mrakii</name>
    <name type="common">Zygosaccharomyces mrakii</name>
    <dbReference type="NCBI Taxonomy" id="42260"/>
    <lineage>
        <taxon>Eukaryota</taxon>
        <taxon>Fungi</taxon>
        <taxon>Dikarya</taxon>
        <taxon>Ascomycota</taxon>
        <taxon>Saccharomycotina</taxon>
        <taxon>Saccharomycetes</taxon>
        <taxon>Saccharomycetales</taxon>
        <taxon>Saccharomycetaceae</taxon>
        <taxon>Zygotorulaspora</taxon>
    </lineage>
</organism>
<dbReference type="GeneID" id="59237107"/>
<evidence type="ECO:0000313" key="3">
    <source>
        <dbReference type="Proteomes" id="UP000509704"/>
    </source>
</evidence>
<sequence length="402" mass="43543">MPGHIESVPFLSQLEDVDKYLLEYRNLKLMSQTAKNFAPISTNHLHQMRFHSGSESNNGLEVESLEFDKRSIRTVQSGNYGNITNKNSINADNNNNNNNNNNNSTNNSSNNGGKIGNKSINSNNGVTNMNRKKFSNINNNQGYRFGNPSNTKYGAQNQQQNQQQQQQQQHSASPMIANHFKQTYPQLYYNSSNNGSNISLDQINSAFYGSNHVVTQQRQVSSGNSSPSLAMPKLDTSLSGTSSIASYNGSFDPISSEFNAQFTSPAAFSNYLGGGLMNPGPTLAPSGPTSATIPSARNDLLPNFSSTSLANDTTARGSMVFDPKGPAPTVGSDTIVPNPAPKSSQDNTFNNVEGSTAEENNNTSNQFFMNDFTIDWGSSHVNGSSSNSGSFGIWSNDMSVWS</sequence>
<gene>
    <name evidence="2" type="ORF">HG535_0E04490</name>
</gene>
<feature type="region of interest" description="Disordered" evidence="1">
    <location>
        <begin position="336"/>
        <end position="363"/>
    </location>
</feature>
<protein>
    <submittedName>
        <fullName evidence="2">Uncharacterized protein</fullName>
    </submittedName>
</protein>
<accession>A0A7H9B3Y1</accession>
<dbReference type="KEGG" id="zmk:HG535_0E04490"/>
<dbReference type="AlphaFoldDB" id="A0A7H9B3Y1"/>
<dbReference type="OrthoDB" id="4067282at2759"/>
<feature type="compositionally biased region" description="Polar residues" evidence="1">
    <location>
        <begin position="341"/>
        <end position="363"/>
    </location>
</feature>
<name>A0A7H9B3Y1_ZYGMR</name>
<keyword evidence="3" id="KW-1185">Reference proteome</keyword>
<evidence type="ECO:0000256" key="1">
    <source>
        <dbReference type="SAM" id="MobiDB-lite"/>
    </source>
</evidence>
<dbReference type="Pfam" id="PF17298">
    <property type="entry name" value="DUF5349"/>
    <property type="match status" value="1"/>
</dbReference>
<feature type="compositionally biased region" description="Low complexity" evidence="1">
    <location>
        <begin position="82"/>
        <end position="125"/>
    </location>
</feature>
<dbReference type="InterPro" id="IPR035257">
    <property type="entry name" value="DUF5349"/>
</dbReference>
<dbReference type="Proteomes" id="UP000509704">
    <property type="component" value="Chromosome 5"/>
</dbReference>
<dbReference type="EMBL" id="CP058608">
    <property type="protein sequence ID" value="QLG73365.1"/>
    <property type="molecule type" value="Genomic_DNA"/>
</dbReference>
<feature type="compositionally biased region" description="Polar residues" evidence="1">
    <location>
        <begin position="135"/>
        <end position="155"/>
    </location>
</feature>
<proteinExistence type="predicted"/>